<dbReference type="InterPro" id="IPR029063">
    <property type="entry name" value="SAM-dependent_MTases_sf"/>
</dbReference>
<name>A0A2S7TYB3_9BACT</name>
<dbReference type="RefSeq" id="WP_105042232.1">
    <property type="nucleotide sequence ID" value="NZ_MQWA01000001.1"/>
</dbReference>
<sequence length="207" mass="22719">MQRIVQPEILDTLSSDDPEAKRSRADLRFINKMMGGEAWVLRELKKLEGVECVVELGAGEGCLASSIKAALPEVRILAIDLVGAPDLAGDGVEWLQADVLSEAYTVGASTVVVANLFLHHLDKEVLASLGQRVRGAKALLFAEPYRSSFALFWARLIYPFVGRVTRYDMLVSIRAGFREGEIQKLLAAPFEWSESVGIFGGIRSKAR</sequence>
<dbReference type="AlphaFoldDB" id="A0A2S7TYB3"/>
<evidence type="ECO:0008006" key="3">
    <source>
        <dbReference type="Google" id="ProtNLM"/>
    </source>
</evidence>
<comment type="caution">
    <text evidence="1">The sequence shown here is derived from an EMBL/GenBank/DDBJ whole genome shotgun (WGS) entry which is preliminary data.</text>
</comment>
<dbReference type="Gene3D" id="3.40.50.150">
    <property type="entry name" value="Vaccinia Virus protein VP39"/>
    <property type="match status" value="1"/>
</dbReference>
<dbReference type="Proteomes" id="UP000239907">
    <property type="component" value="Unassembled WGS sequence"/>
</dbReference>
<gene>
    <name evidence="1" type="ORF">BSZ32_04000</name>
</gene>
<dbReference type="EMBL" id="MQWA01000001">
    <property type="protein sequence ID" value="PQJ27745.1"/>
    <property type="molecule type" value="Genomic_DNA"/>
</dbReference>
<keyword evidence="2" id="KW-1185">Reference proteome</keyword>
<evidence type="ECO:0000313" key="1">
    <source>
        <dbReference type="EMBL" id="PQJ27745.1"/>
    </source>
</evidence>
<proteinExistence type="predicted"/>
<protein>
    <recommendedName>
        <fullName evidence="3">Methyltransferase domain-containing protein</fullName>
    </recommendedName>
</protein>
<reference evidence="1 2" key="1">
    <citation type="submission" date="2016-12" db="EMBL/GenBank/DDBJ databases">
        <title>Study of bacterial adaptation to deep sea.</title>
        <authorList>
            <person name="Song J."/>
            <person name="Yoshizawa S."/>
            <person name="Kogure K."/>
        </authorList>
    </citation>
    <scope>NUCLEOTIDE SEQUENCE [LARGE SCALE GENOMIC DNA]</scope>
    <source>
        <strain evidence="1 2">SAORIC-165</strain>
    </source>
</reference>
<dbReference type="SUPFAM" id="SSF53335">
    <property type="entry name" value="S-adenosyl-L-methionine-dependent methyltransferases"/>
    <property type="match status" value="1"/>
</dbReference>
<evidence type="ECO:0000313" key="2">
    <source>
        <dbReference type="Proteomes" id="UP000239907"/>
    </source>
</evidence>
<accession>A0A2S7TYB3</accession>
<organism evidence="1 2">
    <name type="scientific">Rubritalea profundi</name>
    <dbReference type="NCBI Taxonomy" id="1658618"/>
    <lineage>
        <taxon>Bacteria</taxon>
        <taxon>Pseudomonadati</taxon>
        <taxon>Verrucomicrobiota</taxon>
        <taxon>Verrucomicrobiia</taxon>
        <taxon>Verrucomicrobiales</taxon>
        <taxon>Rubritaleaceae</taxon>
        <taxon>Rubritalea</taxon>
    </lineage>
</organism>
<dbReference type="OrthoDB" id="9800454at2"/>